<dbReference type="AlphaFoldDB" id="L8GGN1"/>
<name>L8GGN1_ACACF</name>
<dbReference type="Proteomes" id="UP000011083">
    <property type="component" value="Unassembled WGS sequence"/>
</dbReference>
<accession>L8GGN1</accession>
<keyword evidence="2" id="KW-1185">Reference proteome</keyword>
<dbReference type="GeneID" id="14911828"/>
<sequence>MHADSDDTATWLRDPANRQLLSSPLSVAELLKQDNIVMGYWGLVLPSSLGGVSDLAHDAALGNLVKKFVAANSLCKAFSDSDKWCFSGWNLTAVSNFEVARYPFFSKLPLIIEDFVKDHGGFYNCSVMDAVHVVVDRSLITGQNDNSTALAVQNFVWLCQLPEASLRAAAALVAIC</sequence>
<gene>
    <name evidence="1" type="ORF">ACA1_134280</name>
</gene>
<proteinExistence type="predicted"/>
<dbReference type="RefSeq" id="XP_004333374.1">
    <property type="nucleotide sequence ID" value="XM_004333326.1"/>
</dbReference>
<dbReference type="KEGG" id="acan:ACA1_134280"/>
<organism evidence="1 2">
    <name type="scientific">Acanthamoeba castellanii (strain ATCC 30010 / Neff)</name>
    <dbReference type="NCBI Taxonomy" id="1257118"/>
    <lineage>
        <taxon>Eukaryota</taxon>
        <taxon>Amoebozoa</taxon>
        <taxon>Discosea</taxon>
        <taxon>Longamoebia</taxon>
        <taxon>Centramoebida</taxon>
        <taxon>Acanthamoebidae</taxon>
        <taxon>Acanthamoeba</taxon>
    </lineage>
</organism>
<dbReference type="VEuPathDB" id="AmoebaDB:ACA1_134280"/>
<evidence type="ECO:0000313" key="1">
    <source>
        <dbReference type="EMBL" id="ELR11361.1"/>
    </source>
</evidence>
<evidence type="ECO:0000313" key="2">
    <source>
        <dbReference type="Proteomes" id="UP000011083"/>
    </source>
</evidence>
<protein>
    <submittedName>
        <fullName evidence="1">Parkinson disease 7 domain containing protein 1, putative</fullName>
    </submittedName>
</protein>
<dbReference type="InterPro" id="IPR029062">
    <property type="entry name" value="Class_I_gatase-like"/>
</dbReference>
<dbReference type="EMBL" id="KB008153">
    <property type="protein sequence ID" value="ELR11361.1"/>
    <property type="molecule type" value="Genomic_DNA"/>
</dbReference>
<dbReference type="SUPFAM" id="SSF52317">
    <property type="entry name" value="Class I glutamine amidotransferase-like"/>
    <property type="match status" value="1"/>
</dbReference>
<reference evidence="1 2" key="1">
    <citation type="journal article" date="2013" name="Genome Biol.">
        <title>Genome of Acanthamoeba castellanii highlights extensive lateral gene transfer and early evolution of tyrosine kinase signaling.</title>
        <authorList>
            <person name="Clarke M."/>
            <person name="Lohan A.J."/>
            <person name="Liu B."/>
            <person name="Lagkouvardos I."/>
            <person name="Roy S."/>
            <person name="Zafar N."/>
            <person name="Bertelli C."/>
            <person name="Schilde C."/>
            <person name="Kianianmomeni A."/>
            <person name="Burglin T.R."/>
            <person name="Frech C."/>
            <person name="Turcotte B."/>
            <person name="Kopec K.O."/>
            <person name="Synnott J.M."/>
            <person name="Choo C."/>
            <person name="Paponov I."/>
            <person name="Finkler A."/>
            <person name="Soon Heng Tan C."/>
            <person name="Hutchins A.P."/>
            <person name="Weinmeier T."/>
            <person name="Rattei T."/>
            <person name="Chu J.S."/>
            <person name="Gimenez G."/>
            <person name="Irimia M."/>
            <person name="Rigden D.J."/>
            <person name="Fitzpatrick D.A."/>
            <person name="Lorenzo-Morales J."/>
            <person name="Bateman A."/>
            <person name="Chiu C.H."/>
            <person name="Tang P."/>
            <person name="Hegemann P."/>
            <person name="Fromm H."/>
            <person name="Raoult D."/>
            <person name="Greub G."/>
            <person name="Miranda-Saavedra D."/>
            <person name="Chen N."/>
            <person name="Nash P."/>
            <person name="Ginger M.L."/>
            <person name="Horn M."/>
            <person name="Schaap P."/>
            <person name="Caler L."/>
            <person name="Loftus B."/>
        </authorList>
    </citation>
    <scope>NUCLEOTIDE SEQUENCE [LARGE SCALE GENOMIC DNA]</scope>
    <source>
        <strain evidence="1 2">Neff</strain>
    </source>
</reference>
<dbReference type="Gene3D" id="3.40.50.880">
    <property type="match status" value="1"/>
</dbReference>
<dbReference type="OrthoDB" id="543156at2759"/>
<dbReference type="STRING" id="1257118.L8GGN1"/>